<evidence type="ECO:0000313" key="2">
    <source>
        <dbReference type="Proteomes" id="UP000284548"/>
    </source>
</evidence>
<evidence type="ECO:0000313" key="1">
    <source>
        <dbReference type="EMBL" id="RHH75671.1"/>
    </source>
</evidence>
<dbReference type="AlphaFoldDB" id="A0A414XP44"/>
<dbReference type="Proteomes" id="UP000284548">
    <property type="component" value="Unassembled WGS sequence"/>
</dbReference>
<reference evidence="1 2" key="1">
    <citation type="submission" date="2018-08" db="EMBL/GenBank/DDBJ databases">
        <title>A genome reference for cultivated species of the human gut microbiota.</title>
        <authorList>
            <person name="Zou Y."/>
            <person name="Xue W."/>
            <person name="Luo G."/>
        </authorList>
    </citation>
    <scope>NUCLEOTIDE SEQUENCE [LARGE SCALE GENOMIC DNA]</scope>
    <source>
        <strain evidence="1 2">AM16-54</strain>
    </source>
</reference>
<proteinExistence type="predicted"/>
<comment type="caution">
    <text evidence="1">The sequence shown here is derived from an EMBL/GenBank/DDBJ whole genome shotgun (WGS) entry which is preliminary data.</text>
</comment>
<dbReference type="EMBL" id="QRKB01000063">
    <property type="protein sequence ID" value="RHH75671.1"/>
    <property type="molecule type" value="Genomic_DNA"/>
</dbReference>
<name>A0A414XP44_9BACT</name>
<gene>
    <name evidence="1" type="ORF">DW192_15055</name>
</gene>
<organism evidence="1 2">
    <name type="scientific">Segatella copri</name>
    <dbReference type="NCBI Taxonomy" id="165179"/>
    <lineage>
        <taxon>Bacteria</taxon>
        <taxon>Pseudomonadati</taxon>
        <taxon>Bacteroidota</taxon>
        <taxon>Bacteroidia</taxon>
        <taxon>Bacteroidales</taxon>
        <taxon>Prevotellaceae</taxon>
        <taxon>Segatella</taxon>
    </lineage>
</organism>
<sequence>MDEYKITFLSEWNQKESEVSMKRRFFRFYKARIPRKLKKAAKYGIERRVYPKTEEKDTAVGHAYIYTENVKYVILGRRTKWKQKARFKIIKEYKKQLAYMWHRQYDRMITW</sequence>
<accession>A0A414XP44</accession>
<protein>
    <submittedName>
        <fullName evidence="1">Uncharacterized protein</fullName>
    </submittedName>
</protein>